<dbReference type="PROSITE" id="PS51192">
    <property type="entry name" value="HELICASE_ATP_BIND_1"/>
    <property type="match status" value="1"/>
</dbReference>
<evidence type="ECO:0000259" key="8">
    <source>
        <dbReference type="PROSITE" id="PS51192"/>
    </source>
</evidence>
<evidence type="ECO:0000313" key="11">
    <source>
        <dbReference type="Proteomes" id="UP000541610"/>
    </source>
</evidence>
<evidence type="ECO:0000259" key="9">
    <source>
        <dbReference type="PROSITE" id="PS51194"/>
    </source>
</evidence>
<name>A0A7J6PD08_PEROL</name>
<evidence type="ECO:0000256" key="6">
    <source>
        <dbReference type="RuleBase" id="RU365068"/>
    </source>
</evidence>
<sequence>MHHSWESSMNLGYHTDRSSPSPRRPLRSRNGICLSTFGSWTVLLLSMFSCYRIRPRHSRLLGKFFPAVRTLFSEVTFDRSSRPFAPEILAGLSETSAGPRGERISSQSLMTECQREAAEVLLAPEVDTDKPLVPPTDLILAAETGSGKTLAYLTPLASRLARYITKDSPEGVYLMVLVPTRELVQQISRVMKRVMSLLLRLEAFTSRLSARSQHPCYPTTPVLRSSFLCGGYSIEDDVERIALEDRPHVLVCTPGRLISHLSTTSGLYGLLKRSLDLLVIDEFDRMADMGFLPQLEHIYSTLLGSRSDVGIVLCSATISPVLDGVAKRILRHGFRRTGTPSALSATPDKLRQEVLFFNADKFQETLEAVIYRATVGCDTATEWTGRRVLVLFPTVRILQLFYVMTKARRRQKGTKAALHATRIAALHAQLSNEKRRSIADEFLCPDNTCLHHKVLFATDVAARGLDWSRISHVIQVDVPHAQTEGEVVDQYVHRIGRTARGGSEGASTLLIPRQLHLNGLPRILADHSLEVLDDAEVLGTYLSKLPVEEMEPAWIEPGSCQLGYRSLMAFYHRQLQLSCTHDFDVRKGDIVKCVNQMVFSTGLLKRQPMLNRKFVDQLGFTGLPGIRIGSYYEKAREAEALQNDGHVEPHRHEDVNATASSQN</sequence>
<dbReference type="SMART" id="SM00490">
    <property type="entry name" value="HELICc"/>
    <property type="match status" value="1"/>
</dbReference>
<dbReference type="InterPro" id="IPR011545">
    <property type="entry name" value="DEAD/DEAH_box_helicase_dom"/>
</dbReference>
<dbReference type="GO" id="GO:0016787">
    <property type="term" value="F:hydrolase activity"/>
    <property type="evidence" value="ECO:0007669"/>
    <property type="project" value="UniProtKB-KW"/>
</dbReference>
<feature type="region of interest" description="Disordered" evidence="7">
    <location>
        <begin position="1"/>
        <end position="25"/>
    </location>
</feature>
<dbReference type="Pfam" id="PF00271">
    <property type="entry name" value="Helicase_C"/>
    <property type="match status" value="1"/>
</dbReference>
<dbReference type="InterPro" id="IPR027417">
    <property type="entry name" value="P-loop_NTPase"/>
</dbReference>
<dbReference type="CDD" id="cd00268">
    <property type="entry name" value="DEADc"/>
    <property type="match status" value="1"/>
</dbReference>
<proteinExistence type="inferred from homology"/>
<dbReference type="InterPro" id="IPR044742">
    <property type="entry name" value="DEAD/DEAH_RhlB"/>
</dbReference>
<comment type="function">
    <text evidence="6">RNA helicase.</text>
</comment>
<dbReference type="Proteomes" id="UP000541610">
    <property type="component" value="Unassembled WGS sequence"/>
</dbReference>
<dbReference type="PROSITE" id="PS51194">
    <property type="entry name" value="HELICASE_CTER"/>
    <property type="match status" value="1"/>
</dbReference>
<dbReference type="GO" id="GO:0003723">
    <property type="term" value="F:RNA binding"/>
    <property type="evidence" value="ECO:0007669"/>
    <property type="project" value="UniProtKB-UniRule"/>
</dbReference>
<dbReference type="GO" id="GO:0003724">
    <property type="term" value="F:RNA helicase activity"/>
    <property type="evidence" value="ECO:0007669"/>
    <property type="project" value="UniProtKB-EC"/>
</dbReference>
<comment type="caution">
    <text evidence="10">The sequence shown here is derived from an EMBL/GenBank/DDBJ whole genome shotgun (WGS) entry which is preliminary data.</text>
</comment>
<comment type="domain">
    <text evidence="6">The Q motif is unique to and characteristic of the DEAD box family of RNA helicases and controls ATP binding and hydrolysis.</text>
</comment>
<feature type="domain" description="Helicase ATP-binding" evidence="8">
    <location>
        <begin position="129"/>
        <end position="336"/>
    </location>
</feature>
<dbReference type="EC" id="3.6.4.13" evidence="6"/>
<feature type="compositionally biased region" description="Basic and acidic residues" evidence="7">
    <location>
        <begin position="643"/>
        <end position="655"/>
    </location>
</feature>
<evidence type="ECO:0000256" key="4">
    <source>
        <dbReference type="ARBA" id="ARBA00022840"/>
    </source>
</evidence>
<keyword evidence="3 6" id="KW-0347">Helicase</keyword>
<keyword evidence="2 6" id="KW-0378">Hydrolase</keyword>
<dbReference type="OrthoDB" id="193716at2759"/>
<comment type="similarity">
    <text evidence="6">Belongs to the DEAD box helicase family.</text>
</comment>
<evidence type="ECO:0000256" key="2">
    <source>
        <dbReference type="ARBA" id="ARBA00022801"/>
    </source>
</evidence>
<comment type="catalytic activity">
    <reaction evidence="6">
        <text>ATP + H2O = ADP + phosphate + H(+)</text>
        <dbReference type="Rhea" id="RHEA:13065"/>
        <dbReference type="ChEBI" id="CHEBI:15377"/>
        <dbReference type="ChEBI" id="CHEBI:15378"/>
        <dbReference type="ChEBI" id="CHEBI:30616"/>
        <dbReference type="ChEBI" id="CHEBI:43474"/>
        <dbReference type="ChEBI" id="CHEBI:456216"/>
        <dbReference type="EC" id="3.6.4.13"/>
    </reaction>
</comment>
<feature type="region of interest" description="Disordered" evidence="7">
    <location>
        <begin position="643"/>
        <end position="663"/>
    </location>
</feature>
<keyword evidence="4 6" id="KW-0067">ATP-binding</keyword>
<keyword evidence="5 6" id="KW-0694">RNA-binding</keyword>
<evidence type="ECO:0000256" key="1">
    <source>
        <dbReference type="ARBA" id="ARBA00022741"/>
    </source>
</evidence>
<gene>
    <name evidence="10" type="ORF">FOZ60_009975</name>
</gene>
<accession>A0A7J6PD08</accession>
<dbReference type="EMBL" id="JABANP010000040">
    <property type="protein sequence ID" value="KAF4693837.1"/>
    <property type="molecule type" value="Genomic_DNA"/>
</dbReference>
<dbReference type="Gene3D" id="3.40.50.300">
    <property type="entry name" value="P-loop containing nucleotide triphosphate hydrolases"/>
    <property type="match status" value="2"/>
</dbReference>
<protein>
    <recommendedName>
        <fullName evidence="6">ATP-dependent RNA helicase</fullName>
        <ecNumber evidence="6">3.6.4.13</ecNumber>
    </recommendedName>
</protein>
<dbReference type="InterPro" id="IPR001650">
    <property type="entry name" value="Helicase_C-like"/>
</dbReference>
<organism evidence="10 11">
    <name type="scientific">Perkinsus olseni</name>
    <name type="common">Perkinsus atlanticus</name>
    <dbReference type="NCBI Taxonomy" id="32597"/>
    <lineage>
        <taxon>Eukaryota</taxon>
        <taxon>Sar</taxon>
        <taxon>Alveolata</taxon>
        <taxon>Perkinsozoa</taxon>
        <taxon>Perkinsea</taxon>
        <taxon>Perkinsida</taxon>
        <taxon>Perkinsidae</taxon>
        <taxon>Perkinsus</taxon>
    </lineage>
</organism>
<reference evidence="10 11" key="1">
    <citation type="submission" date="2020-04" db="EMBL/GenBank/DDBJ databases">
        <title>Perkinsus olseni comparative genomics.</title>
        <authorList>
            <person name="Bogema D.R."/>
        </authorList>
    </citation>
    <scope>NUCLEOTIDE SEQUENCE [LARGE SCALE GENOMIC DNA]</scope>
    <source>
        <strain evidence="10">00978-12</strain>
    </source>
</reference>
<evidence type="ECO:0000256" key="7">
    <source>
        <dbReference type="SAM" id="MobiDB-lite"/>
    </source>
</evidence>
<evidence type="ECO:0000313" key="10">
    <source>
        <dbReference type="EMBL" id="KAF4693837.1"/>
    </source>
</evidence>
<evidence type="ECO:0000256" key="5">
    <source>
        <dbReference type="ARBA" id="ARBA00022884"/>
    </source>
</evidence>
<dbReference type="Pfam" id="PF00270">
    <property type="entry name" value="DEAD"/>
    <property type="match status" value="1"/>
</dbReference>
<dbReference type="CDD" id="cd18787">
    <property type="entry name" value="SF2_C_DEAD"/>
    <property type="match status" value="1"/>
</dbReference>
<feature type="domain" description="Helicase C-terminal" evidence="9">
    <location>
        <begin position="376"/>
        <end position="553"/>
    </location>
</feature>
<dbReference type="PANTHER" id="PTHR24031">
    <property type="entry name" value="RNA HELICASE"/>
    <property type="match status" value="1"/>
</dbReference>
<dbReference type="SMART" id="SM00487">
    <property type="entry name" value="DEXDc"/>
    <property type="match status" value="1"/>
</dbReference>
<evidence type="ECO:0000256" key="3">
    <source>
        <dbReference type="ARBA" id="ARBA00022806"/>
    </source>
</evidence>
<keyword evidence="1 6" id="KW-0547">Nucleotide-binding</keyword>
<dbReference type="SUPFAM" id="SSF52540">
    <property type="entry name" value="P-loop containing nucleoside triphosphate hydrolases"/>
    <property type="match status" value="1"/>
</dbReference>
<dbReference type="GO" id="GO:0005524">
    <property type="term" value="F:ATP binding"/>
    <property type="evidence" value="ECO:0007669"/>
    <property type="project" value="UniProtKB-UniRule"/>
</dbReference>
<feature type="compositionally biased region" description="Polar residues" evidence="7">
    <location>
        <begin position="1"/>
        <end position="10"/>
    </location>
</feature>
<dbReference type="InterPro" id="IPR014001">
    <property type="entry name" value="Helicase_ATP-bd"/>
</dbReference>
<dbReference type="AlphaFoldDB" id="A0A7J6PD08"/>